<reference evidence="9" key="1">
    <citation type="journal article" date="2011" name="Genome Res.">
        <title>Deep small RNA sequencing from the nematode Ascaris reveals conservation, functional diversification, and novel developmental profiles.</title>
        <authorList>
            <person name="Wang J."/>
            <person name="Czech B."/>
            <person name="Crunk A."/>
            <person name="Wallace A."/>
            <person name="Mitreva M."/>
            <person name="Hannon G.J."/>
            <person name="Davis R.E."/>
        </authorList>
    </citation>
    <scope>NUCLEOTIDE SEQUENCE</scope>
</reference>
<evidence type="ECO:0000256" key="3">
    <source>
        <dbReference type="ARBA" id="ARBA00022692"/>
    </source>
</evidence>
<dbReference type="PANTHER" id="PTHR22730:SF1">
    <property type="entry name" value="PROMININ-LIKE PROTEIN"/>
    <property type="match status" value="1"/>
</dbReference>
<proteinExistence type="evidence at transcript level"/>
<evidence type="ECO:0000256" key="1">
    <source>
        <dbReference type="ARBA" id="ARBA00004141"/>
    </source>
</evidence>
<evidence type="ECO:0000256" key="4">
    <source>
        <dbReference type="ARBA" id="ARBA00022989"/>
    </source>
</evidence>
<dbReference type="EMBL" id="JI165297">
    <property type="protein sequence ID" value="ADY40949.1"/>
    <property type="molecule type" value="mRNA"/>
</dbReference>
<comment type="subcellular location">
    <subcellularLocation>
        <location evidence="1">Membrane</location>
        <topology evidence="1">Multi-pass membrane protein</topology>
    </subcellularLocation>
</comment>
<comment type="similarity">
    <text evidence="2">Belongs to the prominin family.</text>
</comment>
<keyword evidence="3 7" id="KW-0812">Transmembrane</keyword>
<dbReference type="GO" id="GO:0016020">
    <property type="term" value="C:membrane"/>
    <property type="evidence" value="ECO:0007669"/>
    <property type="project" value="UniProtKB-SubCell"/>
</dbReference>
<feature type="transmembrane region" description="Helical" evidence="7">
    <location>
        <begin position="780"/>
        <end position="801"/>
    </location>
</feature>
<feature type="transmembrane region" description="Helical" evidence="7">
    <location>
        <begin position="465"/>
        <end position="489"/>
    </location>
</feature>
<dbReference type="InterPro" id="IPR008795">
    <property type="entry name" value="Prominin"/>
</dbReference>
<dbReference type="AlphaFoldDB" id="F1KSU5"/>
<keyword evidence="4 7" id="KW-1133">Transmembrane helix</keyword>
<feature type="transmembrane region" description="Helical" evidence="7">
    <location>
        <begin position="419"/>
        <end position="444"/>
    </location>
</feature>
<keyword evidence="8" id="KW-0732">Signal</keyword>
<organism evidence="9">
    <name type="scientific">Ascaris suum</name>
    <name type="common">Pig roundworm</name>
    <name type="synonym">Ascaris lumbricoides</name>
    <dbReference type="NCBI Taxonomy" id="6253"/>
    <lineage>
        <taxon>Eukaryota</taxon>
        <taxon>Metazoa</taxon>
        <taxon>Ecdysozoa</taxon>
        <taxon>Nematoda</taxon>
        <taxon>Chromadorea</taxon>
        <taxon>Rhabditida</taxon>
        <taxon>Spirurina</taxon>
        <taxon>Ascaridomorpha</taxon>
        <taxon>Ascaridoidea</taxon>
        <taxon>Ascarididae</taxon>
        <taxon>Ascaris</taxon>
    </lineage>
</organism>
<evidence type="ECO:0000256" key="6">
    <source>
        <dbReference type="ARBA" id="ARBA00023180"/>
    </source>
</evidence>
<protein>
    <submittedName>
        <fullName evidence="9">Prominin-1-A</fullName>
    </submittedName>
</protein>
<evidence type="ECO:0000256" key="5">
    <source>
        <dbReference type="ARBA" id="ARBA00023136"/>
    </source>
</evidence>
<dbReference type="Pfam" id="PF05478">
    <property type="entry name" value="Prominin"/>
    <property type="match status" value="1"/>
</dbReference>
<name>F1KSU5_ASCSU</name>
<sequence>MLHIWMLPLAAALNFPPFENAGNHYKCNTFLDEEINDHIMTYFYSLVNRLIRLLSRPFPHEKLLSERLLQGEFGDLKSSFINKPHEWIAYEQWWLLLASSLMLFGALFTSFYVIYWCCTYCCYSQPIEKTTDSRHDSCRRHLLNSLISVVVIANIFAVASLLISSQYAEYGASELPHRVGNCVDDLSIYKRDTDMRVRRLLIDDFQLLNASVVDIMSNAGSWLLNRVKQMSGAQAIDQLGYAYETSRQMQERITDLQSQVASLNNELIRFHIDFVKLRRASSRDLNECINGDDEVTKSFCRKAEKILNDFDDLPLTIHQNIIPNNINEELERVTHSNISEIVVVFNSGLIEIEKELQAEIDHSQYRVQSKLKQIGDDLFMVAETISTEIRQINFDRLQAIFATYVSGNNEYPQYVQYSWSASLVLSGIYALIALYFLFALCYGICGRRPTYYRDDCCVRSTGSRLFMCGTWLAVLFLGPLSIITAALLFCGANVSSLICQPLQDPFSRPDMLSFAERLFDVWKSNRLRNDLSSYADGHSAVEIIRACSSNNETLYNIFELDKKYHLFNVNEYERDAYMQLNDFIEHLAATIHIGHPQPVLPKEKLSTLESLANFSVTLIDDRTVEKVSKDVEVLDLMSRASPIVADGGRANVNPRAVEAVLERLRVIEASSARPLRSLFRDVLSNVTAINEQLVNLSMPVSGLFARLQHAHTLLSSHMSVYLDEAASELRAHLKDAITAYNEHIRHSMATEVTSCAPLAEIARGSRDALCSHLVDPFNGVWASMLISMLCTVSTVMMGRWAMRFYRTIHPYPKHLSYESTDDNLRVHAFTTDTYDARNRQYSRFTPHEIYDGFPLSYTKTRA</sequence>
<evidence type="ECO:0000256" key="7">
    <source>
        <dbReference type="SAM" id="Phobius"/>
    </source>
</evidence>
<evidence type="ECO:0000256" key="8">
    <source>
        <dbReference type="SAM" id="SignalP"/>
    </source>
</evidence>
<keyword evidence="5 7" id="KW-0472">Membrane</keyword>
<feature type="transmembrane region" description="Helical" evidence="7">
    <location>
        <begin position="142"/>
        <end position="163"/>
    </location>
</feature>
<evidence type="ECO:0000256" key="2">
    <source>
        <dbReference type="ARBA" id="ARBA00006058"/>
    </source>
</evidence>
<feature type="chain" id="PRO_5003265625" evidence="8">
    <location>
        <begin position="22"/>
        <end position="862"/>
    </location>
</feature>
<feature type="transmembrane region" description="Helical" evidence="7">
    <location>
        <begin position="93"/>
        <end position="121"/>
    </location>
</feature>
<accession>F1KSU5</accession>
<evidence type="ECO:0000313" key="9">
    <source>
        <dbReference type="EMBL" id="ADY40949.1"/>
    </source>
</evidence>
<feature type="signal peptide" evidence="8">
    <location>
        <begin position="1"/>
        <end position="21"/>
    </location>
</feature>
<dbReference type="PANTHER" id="PTHR22730">
    <property type="entry name" value="PROMININ PROM PROTEIN"/>
    <property type="match status" value="1"/>
</dbReference>
<keyword evidence="6" id="KW-0325">Glycoprotein</keyword>